<protein>
    <recommendedName>
        <fullName evidence="3">Tyrosine specific protein phosphatases domain-containing protein</fullName>
    </recommendedName>
</protein>
<comment type="caution">
    <text evidence="1">The sequence shown here is derived from an EMBL/GenBank/DDBJ whole genome shotgun (WGS) entry which is preliminary data.</text>
</comment>
<dbReference type="Gene3D" id="3.90.190.10">
    <property type="entry name" value="Protein tyrosine phosphatase superfamily"/>
    <property type="match status" value="1"/>
</dbReference>
<dbReference type="PROSITE" id="PS00383">
    <property type="entry name" value="TYR_PHOSPHATASE_1"/>
    <property type="match status" value="1"/>
</dbReference>
<evidence type="ECO:0000313" key="2">
    <source>
        <dbReference type="Proteomes" id="UP000295122"/>
    </source>
</evidence>
<keyword evidence="2" id="KW-1185">Reference proteome</keyword>
<dbReference type="SUPFAM" id="SSF52799">
    <property type="entry name" value="(Phosphotyrosine protein) phosphatases II"/>
    <property type="match status" value="1"/>
</dbReference>
<dbReference type="OrthoDB" id="9794527at2"/>
<dbReference type="RefSeq" id="WP_133774128.1">
    <property type="nucleotide sequence ID" value="NZ_SNZR01000016.1"/>
</dbReference>
<dbReference type="InterPro" id="IPR016130">
    <property type="entry name" value="Tyr_Pase_AS"/>
</dbReference>
<dbReference type="EMBL" id="SNZR01000016">
    <property type="protein sequence ID" value="TDR87309.1"/>
    <property type="molecule type" value="Genomic_DNA"/>
</dbReference>
<dbReference type="AlphaFoldDB" id="A0A4V3DX50"/>
<name>A0A4V3DX50_9HYPH</name>
<gene>
    <name evidence="1" type="ORF">EV668_4390</name>
</gene>
<reference evidence="1 2" key="1">
    <citation type="submission" date="2019-03" db="EMBL/GenBank/DDBJ databases">
        <title>Genomic Encyclopedia of Type Strains, Phase IV (KMG-IV): sequencing the most valuable type-strain genomes for metagenomic binning, comparative biology and taxonomic classification.</title>
        <authorList>
            <person name="Goeker M."/>
        </authorList>
    </citation>
    <scope>NUCLEOTIDE SEQUENCE [LARGE SCALE GENOMIC DNA]</scope>
    <source>
        <strain evidence="1 2">DSM 25903</strain>
    </source>
</reference>
<sequence length="167" mass="17491">MSVILVCPDAEACAVAAEHAPSHVVSLASPGTPPPIVANLRRLALVFHDIAEPREGLVAPEAASVERLVAFGSAWSGEKPLLVHCRMGISRSTAAAIILAAARRPSRPEVEIAQALRDAAPCATPNPLMIALADRLLGRGGRLIEAVRAIGRGADYRPYRLAALDAD</sequence>
<evidence type="ECO:0008006" key="3">
    <source>
        <dbReference type="Google" id="ProtNLM"/>
    </source>
</evidence>
<evidence type="ECO:0000313" key="1">
    <source>
        <dbReference type="EMBL" id="TDR87309.1"/>
    </source>
</evidence>
<accession>A0A4V3DX50</accession>
<dbReference type="Proteomes" id="UP000295122">
    <property type="component" value="Unassembled WGS sequence"/>
</dbReference>
<proteinExistence type="predicted"/>
<dbReference type="InterPro" id="IPR029021">
    <property type="entry name" value="Prot-tyrosine_phosphatase-like"/>
</dbReference>
<organism evidence="1 2">
    <name type="scientific">Enterovirga rhinocerotis</name>
    <dbReference type="NCBI Taxonomy" id="1339210"/>
    <lineage>
        <taxon>Bacteria</taxon>
        <taxon>Pseudomonadati</taxon>
        <taxon>Pseudomonadota</taxon>
        <taxon>Alphaproteobacteria</taxon>
        <taxon>Hyphomicrobiales</taxon>
        <taxon>Methylobacteriaceae</taxon>
        <taxon>Enterovirga</taxon>
    </lineage>
</organism>